<dbReference type="PANTHER" id="PTHR43611:SF3">
    <property type="entry name" value="FLAVIN MONONUCLEOTIDE HYDROLASE 1, CHLOROPLATIC"/>
    <property type="match status" value="1"/>
</dbReference>
<organism evidence="1 2">
    <name type="scientific">Myceligenerans pegani</name>
    <dbReference type="NCBI Taxonomy" id="2776917"/>
    <lineage>
        <taxon>Bacteria</taxon>
        <taxon>Bacillati</taxon>
        <taxon>Actinomycetota</taxon>
        <taxon>Actinomycetes</taxon>
        <taxon>Micrococcales</taxon>
        <taxon>Promicromonosporaceae</taxon>
        <taxon>Myceligenerans</taxon>
    </lineage>
</organism>
<name>A0ABR9N0Q1_9MICO</name>
<sequence>MGPVSVLWCDFGGVLTPPVTDAAARVAAASGVPWPELARAADRVAGELGLRGRLAPLELGILSQREWAGRLTTHLTTVPRADLGRWDELWYADRPLDRAVVAELCRLSSRGIRIGLLTNSVAEWEPHRTRMLTGIDVFDAVVRSHEIGLAKPDPAIYRHADTILPAPAHTRTMLVDDDRDNCTAAVGHGWLALRHRTAVTTVTRLRDLVP</sequence>
<protein>
    <submittedName>
        <fullName evidence="1">HAD hydrolase-like protein</fullName>
    </submittedName>
</protein>
<keyword evidence="2" id="KW-1185">Reference proteome</keyword>
<dbReference type="InterPro" id="IPR006439">
    <property type="entry name" value="HAD-SF_hydro_IA"/>
</dbReference>
<accession>A0ABR9N0Q1</accession>
<dbReference type="RefSeq" id="WP_192863218.1">
    <property type="nucleotide sequence ID" value="NZ_JADAQT010000088.1"/>
</dbReference>
<proteinExistence type="predicted"/>
<dbReference type="PANTHER" id="PTHR43611">
    <property type="entry name" value="ALPHA-D-GLUCOSE 1-PHOSPHATE PHOSPHATASE"/>
    <property type="match status" value="1"/>
</dbReference>
<dbReference type="Gene3D" id="1.10.150.240">
    <property type="entry name" value="Putative phosphatase, domain 2"/>
    <property type="match status" value="1"/>
</dbReference>
<dbReference type="Pfam" id="PF00702">
    <property type="entry name" value="Hydrolase"/>
    <property type="match status" value="1"/>
</dbReference>
<evidence type="ECO:0000313" key="2">
    <source>
        <dbReference type="Proteomes" id="UP000625527"/>
    </source>
</evidence>
<dbReference type="InterPro" id="IPR036412">
    <property type="entry name" value="HAD-like_sf"/>
</dbReference>
<gene>
    <name evidence="1" type="ORF">IHE71_13155</name>
</gene>
<dbReference type="EMBL" id="JADAQT010000088">
    <property type="protein sequence ID" value="MBE1876653.1"/>
    <property type="molecule type" value="Genomic_DNA"/>
</dbReference>
<evidence type="ECO:0000313" key="1">
    <source>
        <dbReference type="EMBL" id="MBE1876653.1"/>
    </source>
</evidence>
<reference evidence="1 2" key="1">
    <citation type="submission" date="2020-10" db="EMBL/GenBank/DDBJ databases">
        <title>Myceligenerans pegani sp. nov., an endophytic actinomycete isolated from Peganum harmala L. in Xinjiang, China.</title>
        <authorList>
            <person name="Xin L."/>
        </authorList>
    </citation>
    <scope>NUCLEOTIDE SEQUENCE [LARGE SCALE GENOMIC DNA]</scope>
    <source>
        <strain evidence="1 2">TRM65318</strain>
    </source>
</reference>
<dbReference type="PRINTS" id="PR00413">
    <property type="entry name" value="HADHALOGNASE"/>
</dbReference>
<dbReference type="SUPFAM" id="SSF56784">
    <property type="entry name" value="HAD-like"/>
    <property type="match status" value="1"/>
</dbReference>
<dbReference type="Proteomes" id="UP000625527">
    <property type="component" value="Unassembled WGS sequence"/>
</dbReference>
<comment type="caution">
    <text evidence="1">The sequence shown here is derived from an EMBL/GenBank/DDBJ whole genome shotgun (WGS) entry which is preliminary data.</text>
</comment>
<dbReference type="InterPro" id="IPR023198">
    <property type="entry name" value="PGP-like_dom2"/>
</dbReference>
<dbReference type="Gene3D" id="3.40.50.1000">
    <property type="entry name" value="HAD superfamily/HAD-like"/>
    <property type="match status" value="1"/>
</dbReference>
<dbReference type="InterPro" id="IPR023214">
    <property type="entry name" value="HAD_sf"/>
</dbReference>